<comment type="similarity">
    <text evidence="2">Belongs to the cyclophilin-type PPIase family.</text>
</comment>
<dbReference type="Gene3D" id="2.40.100.10">
    <property type="entry name" value="Cyclophilin-like"/>
    <property type="match status" value="1"/>
</dbReference>
<dbReference type="PROSITE" id="PS50072">
    <property type="entry name" value="CSA_PPIASE_2"/>
    <property type="match status" value="1"/>
</dbReference>
<organism evidence="11 12">
    <name type="scientific">Paucihalobacter ruber</name>
    <dbReference type="NCBI Taxonomy" id="2567861"/>
    <lineage>
        <taxon>Bacteria</taxon>
        <taxon>Pseudomonadati</taxon>
        <taxon>Bacteroidota</taxon>
        <taxon>Flavobacteriia</taxon>
        <taxon>Flavobacteriales</taxon>
        <taxon>Flavobacteriaceae</taxon>
        <taxon>Paucihalobacter</taxon>
    </lineage>
</organism>
<dbReference type="InterPro" id="IPR044666">
    <property type="entry name" value="Cyclophilin_A-like"/>
</dbReference>
<dbReference type="PROSITE" id="PS51257">
    <property type="entry name" value="PROKAR_LIPOPROTEIN"/>
    <property type="match status" value="1"/>
</dbReference>
<comment type="catalytic activity">
    <reaction evidence="1 6">
        <text>[protein]-peptidylproline (omega=180) = [protein]-peptidylproline (omega=0)</text>
        <dbReference type="Rhea" id="RHEA:16237"/>
        <dbReference type="Rhea" id="RHEA-COMP:10747"/>
        <dbReference type="Rhea" id="RHEA-COMP:10748"/>
        <dbReference type="ChEBI" id="CHEBI:83833"/>
        <dbReference type="ChEBI" id="CHEBI:83834"/>
        <dbReference type="EC" id="5.2.1.8"/>
    </reaction>
</comment>
<feature type="coiled-coil region" evidence="7">
    <location>
        <begin position="220"/>
        <end position="260"/>
    </location>
</feature>
<dbReference type="RefSeq" id="WP_140990633.1">
    <property type="nucleotide sequence ID" value="NZ_VHIQ01000005.1"/>
</dbReference>
<keyword evidence="12" id="KW-1185">Reference proteome</keyword>
<dbReference type="InterPro" id="IPR020892">
    <property type="entry name" value="Cyclophilin-type_PPIase_CS"/>
</dbReference>
<dbReference type="SUPFAM" id="SSF50891">
    <property type="entry name" value="Cyclophilin-like"/>
    <property type="match status" value="1"/>
</dbReference>
<reference evidence="11 12" key="1">
    <citation type="submission" date="2019-06" db="EMBL/GenBank/DDBJ databases">
        <title>Flavobacteriaceae Paucihalobacterium erythroidium CWB-1, complete genome.</title>
        <authorList>
            <person name="Wu S."/>
        </authorList>
    </citation>
    <scope>NUCLEOTIDE SEQUENCE [LARGE SCALE GENOMIC DNA]</scope>
    <source>
        <strain evidence="11 12">CWB-1</strain>
    </source>
</reference>
<evidence type="ECO:0000256" key="1">
    <source>
        <dbReference type="ARBA" id="ARBA00000971"/>
    </source>
</evidence>
<dbReference type="Proteomes" id="UP000317332">
    <property type="component" value="Unassembled WGS sequence"/>
</dbReference>
<dbReference type="EMBL" id="VHIQ01000005">
    <property type="protein sequence ID" value="TPV32886.1"/>
    <property type="molecule type" value="Genomic_DNA"/>
</dbReference>
<evidence type="ECO:0000256" key="6">
    <source>
        <dbReference type="PROSITE-ProRule" id="PRU00277"/>
    </source>
</evidence>
<dbReference type="GO" id="GO:0003755">
    <property type="term" value="F:peptidyl-prolyl cis-trans isomerase activity"/>
    <property type="evidence" value="ECO:0007669"/>
    <property type="project" value="UniProtKB-KW"/>
</dbReference>
<protein>
    <recommendedName>
        <fullName evidence="3 6">peptidylprolyl isomerase</fullName>
        <ecNumber evidence="3 6">5.2.1.8</ecNumber>
    </recommendedName>
</protein>
<dbReference type="PANTHER" id="PTHR45625:SF4">
    <property type="entry name" value="PEPTIDYLPROLYL ISOMERASE DOMAIN AND WD REPEAT-CONTAINING PROTEIN 1"/>
    <property type="match status" value="1"/>
</dbReference>
<dbReference type="GO" id="GO:0006457">
    <property type="term" value="P:protein folding"/>
    <property type="evidence" value="ECO:0007669"/>
    <property type="project" value="InterPro"/>
</dbReference>
<evidence type="ECO:0000256" key="2">
    <source>
        <dbReference type="ARBA" id="ARBA00007365"/>
    </source>
</evidence>
<accession>A0A506PGC0</accession>
<evidence type="ECO:0000256" key="5">
    <source>
        <dbReference type="ARBA" id="ARBA00023235"/>
    </source>
</evidence>
<evidence type="ECO:0000256" key="4">
    <source>
        <dbReference type="ARBA" id="ARBA00023110"/>
    </source>
</evidence>
<keyword evidence="5 6" id="KW-0413">Isomerase</keyword>
<comment type="caution">
    <text evidence="11">The sequence shown here is derived from an EMBL/GenBank/DDBJ whole genome shotgun (WGS) entry which is preliminary data.</text>
</comment>
<dbReference type="InterPro" id="IPR029000">
    <property type="entry name" value="Cyclophilin-like_dom_sf"/>
</dbReference>
<keyword evidence="8" id="KW-0732">Signal</keyword>
<keyword evidence="4 6" id="KW-0697">Rotamase</keyword>
<dbReference type="SUPFAM" id="SSF54534">
    <property type="entry name" value="FKBP-like"/>
    <property type="match status" value="1"/>
</dbReference>
<dbReference type="AlphaFoldDB" id="A0A506PGC0"/>
<evidence type="ECO:0000259" key="9">
    <source>
        <dbReference type="PROSITE" id="PS50059"/>
    </source>
</evidence>
<evidence type="ECO:0000256" key="8">
    <source>
        <dbReference type="SAM" id="SignalP"/>
    </source>
</evidence>
<dbReference type="PANTHER" id="PTHR45625">
    <property type="entry name" value="PEPTIDYL-PROLYL CIS-TRANS ISOMERASE-RELATED"/>
    <property type="match status" value="1"/>
</dbReference>
<feature type="chain" id="PRO_5021310238" description="peptidylprolyl isomerase" evidence="8">
    <location>
        <begin position="20"/>
        <end position="405"/>
    </location>
</feature>
<keyword evidence="7" id="KW-0175">Coiled coil</keyword>
<evidence type="ECO:0000313" key="12">
    <source>
        <dbReference type="Proteomes" id="UP000317332"/>
    </source>
</evidence>
<name>A0A506PGC0_9FLAO</name>
<dbReference type="InterPro" id="IPR001179">
    <property type="entry name" value="PPIase_FKBP_dom"/>
</dbReference>
<feature type="domain" description="PPIase cyclophilin-type" evidence="10">
    <location>
        <begin position="38"/>
        <end position="207"/>
    </location>
</feature>
<feature type="domain" description="PPIase FKBP-type" evidence="9">
    <location>
        <begin position="297"/>
        <end position="404"/>
    </location>
</feature>
<evidence type="ECO:0000256" key="7">
    <source>
        <dbReference type="SAM" id="Coils"/>
    </source>
</evidence>
<dbReference type="InterPro" id="IPR002130">
    <property type="entry name" value="Cyclophilin-type_PPIase_dom"/>
</dbReference>
<dbReference type="OrthoDB" id="9807797at2"/>
<proteinExistence type="inferred from homology"/>
<dbReference type="CDD" id="cd00317">
    <property type="entry name" value="cyclophilin"/>
    <property type="match status" value="1"/>
</dbReference>
<gene>
    <name evidence="11" type="ORF">FJ651_11310</name>
</gene>
<dbReference type="EC" id="5.2.1.8" evidence="3 6"/>
<dbReference type="InterPro" id="IPR046357">
    <property type="entry name" value="PPIase_dom_sf"/>
</dbReference>
<dbReference type="PROSITE" id="PS00170">
    <property type="entry name" value="CSA_PPIASE_1"/>
    <property type="match status" value="1"/>
</dbReference>
<dbReference type="PROSITE" id="PS50059">
    <property type="entry name" value="FKBP_PPIASE"/>
    <property type="match status" value="1"/>
</dbReference>
<evidence type="ECO:0000256" key="3">
    <source>
        <dbReference type="ARBA" id="ARBA00013194"/>
    </source>
</evidence>
<sequence>MIKNSMLYLAILLSFLACKEQYPELEDGIYAEFVTNKGTMVAKLTHDKTPVTVANFVALAEGTHPGVSEEFKGKRFYDSLTFHRVIDNFMIQGGDPTGTGSGSPGYKFEDEFHPELKHNKPGILSMANSGPNTNGSQFFITEVATPHLDAFKEDGTLKRCGTFPGGSCHTVFGELVLGLDIQDSISNIKTMDGSKPETPVIIKQLNIIRKGSEAKKFNAADVFTNELPKLKEQQERLREEAAKKAEEEQAKRDAKNLEAATEVKVLLDEYLGKSTTLDSGLKIYTITKGNGPKPAAGSTVKVNYEGYFTDGRLFDTSVQSVAERHGMLNEQRAAANAYQPMPMPISPDAGMVAGFKETAALMKVGDKVFAYMPSHLAWGERGAGGGFIPPNADVIFIMEMVGIVE</sequence>
<dbReference type="Pfam" id="PF00160">
    <property type="entry name" value="Pro_isomerase"/>
    <property type="match status" value="1"/>
</dbReference>
<dbReference type="Pfam" id="PF00254">
    <property type="entry name" value="FKBP_C"/>
    <property type="match status" value="1"/>
</dbReference>
<dbReference type="PRINTS" id="PR00153">
    <property type="entry name" value="CSAPPISMRASE"/>
</dbReference>
<evidence type="ECO:0000259" key="10">
    <source>
        <dbReference type="PROSITE" id="PS50072"/>
    </source>
</evidence>
<feature type="signal peptide" evidence="8">
    <location>
        <begin position="1"/>
        <end position="19"/>
    </location>
</feature>
<dbReference type="Gene3D" id="3.10.50.40">
    <property type="match status" value="1"/>
</dbReference>
<evidence type="ECO:0000313" key="11">
    <source>
        <dbReference type="EMBL" id="TPV32886.1"/>
    </source>
</evidence>